<reference evidence="3 4" key="1">
    <citation type="submission" date="2023-01" db="EMBL/GenBank/DDBJ databases">
        <title>Analysis of 21 Apiospora genomes using comparative genomics revels a genus with tremendous synthesis potential of carbohydrate active enzymes and secondary metabolites.</title>
        <authorList>
            <person name="Sorensen T."/>
        </authorList>
    </citation>
    <scope>NUCLEOTIDE SEQUENCE [LARGE SCALE GENOMIC DNA]</scope>
    <source>
        <strain evidence="3 4">CBS 24483</strain>
    </source>
</reference>
<feature type="compositionally biased region" description="Pro residues" evidence="1">
    <location>
        <begin position="130"/>
        <end position="140"/>
    </location>
</feature>
<dbReference type="Proteomes" id="UP001391051">
    <property type="component" value="Unassembled WGS sequence"/>
</dbReference>
<feature type="region of interest" description="Disordered" evidence="1">
    <location>
        <begin position="184"/>
        <end position="211"/>
    </location>
</feature>
<feature type="transmembrane region" description="Helical" evidence="2">
    <location>
        <begin position="151"/>
        <end position="174"/>
    </location>
</feature>
<dbReference type="RefSeq" id="XP_066693325.1">
    <property type="nucleotide sequence ID" value="XM_066851087.1"/>
</dbReference>
<evidence type="ECO:0000256" key="1">
    <source>
        <dbReference type="SAM" id="MobiDB-lite"/>
    </source>
</evidence>
<protein>
    <submittedName>
        <fullName evidence="3">Uncharacterized protein</fullName>
    </submittedName>
</protein>
<dbReference type="EMBL" id="JAQQWE010000010">
    <property type="protein sequence ID" value="KAK7937997.1"/>
    <property type="molecule type" value="Genomic_DNA"/>
</dbReference>
<evidence type="ECO:0000313" key="4">
    <source>
        <dbReference type="Proteomes" id="UP001391051"/>
    </source>
</evidence>
<gene>
    <name evidence="3" type="ORF">PG986_014865</name>
</gene>
<keyword evidence="2" id="KW-1133">Transmembrane helix</keyword>
<evidence type="ECO:0000256" key="2">
    <source>
        <dbReference type="SAM" id="Phobius"/>
    </source>
</evidence>
<keyword evidence="2" id="KW-0472">Membrane</keyword>
<proteinExistence type="predicted"/>
<comment type="caution">
    <text evidence="3">The sequence shown here is derived from an EMBL/GenBank/DDBJ whole genome shotgun (WGS) entry which is preliminary data.</text>
</comment>
<feature type="region of interest" description="Disordered" evidence="1">
    <location>
        <begin position="123"/>
        <end position="146"/>
    </location>
</feature>
<organism evidence="3 4">
    <name type="scientific">Apiospora aurea</name>
    <dbReference type="NCBI Taxonomy" id="335848"/>
    <lineage>
        <taxon>Eukaryota</taxon>
        <taxon>Fungi</taxon>
        <taxon>Dikarya</taxon>
        <taxon>Ascomycota</taxon>
        <taxon>Pezizomycotina</taxon>
        <taxon>Sordariomycetes</taxon>
        <taxon>Xylariomycetidae</taxon>
        <taxon>Amphisphaeriales</taxon>
        <taxon>Apiosporaceae</taxon>
        <taxon>Apiospora</taxon>
    </lineage>
</organism>
<sequence>MTNATLVNGSSYQATPFLALQLSSSDNCYAKTNDRVASTFVTSIKHDLDHSIAPRPSWYPPSKSTEPSPGMAPGSNASSPRIRDVLPSTAAAAITTNRAHQLESKSQVDVVLNVAAVDEPPQIDSSPLSLPLPPPPPPPQQEQQGTHSETVLIIIVVGVLVFALIVATCCWFACARGINNLFSGTSSAQPRNGRSKASRGRTRDVSQNVVS</sequence>
<keyword evidence="4" id="KW-1185">Reference proteome</keyword>
<evidence type="ECO:0000313" key="3">
    <source>
        <dbReference type="EMBL" id="KAK7937997.1"/>
    </source>
</evidence>
<keyword evidence="2" id="KW-0812">Transmembrane</keyword>
<feature type="region of interest" description="Disordered" evidence="1">
    <location>
        <begin position="51"/>
        <end position="82"/>
    </location>
</feature>
<name>A0ABR1PU70_9PEZI</name>
<accession>A0ABR1PU70</accession>
<dbReference type="GeneID" id="92084149"/>